<evidence type="ECO:0000313" key="3">
    <source>
        <dbReference type="Proteomes" id="UP000799440"/>
    </source>
</evidence>
<dbReference type="EMBL" id="MU006562">
    <property type="protein sequence ID" value="KAF2751574.1"/>
    <property type="molecule type" value="Genomic_DNA"/>
</dbReference>
<dbReference type="Proteomes" id="UP000799440">
    <property type="component" value="Unassembled WGS sequence"/>
</dbReference>
<evidence type="ECO:0000256" key="1">
    <source>
        <dbReference type="SAM" id="Phobius"/>
    </source>
</evidence>
<keyword evidence="1" id="KW-0812">Transmembrane</keyword>
<proteinExistence type="predicted"/>
<name>A0A6A6VP94_9PLEO</name>
<keyword evidence="1" id="KW-0472">Membrane</keyword>
<accession>A0A6A6VP94</accession>
<protein>
    <submittedName>
        <fullName evidence="2">Uncharacterized protein</fullName>
    </submittedName>
</protein>
<keyword evidence="3" id="KW-1185">Reference proteome</keyword>
<feature type="transmembrane region" description="Helical" evidence="1">
    <location>
        <begin position="6"/>
        <end position="34"/>
    </location>
</feature>
<organism evidence="2 3">
    <name type="scientific">Sporormia fimetaria CBS 119925</name>
    <dbReference type="NCBI Taxonomy" id="1340428"/>
    <lineage>
        <taxon>Eukaryota</taxon>
        <taxon>Fungi</taxon>
        <taxon>Dikarya</taxon>
        <taxon>Ascomycota</taxon>
        <taxon>Pezizomycotina</taxon>
        <taxon>Dothideomycetes</taxon>
        <taxon>Pleosporomycetidae</taxon>
        <taxon>Pleosporales</taxon>
        <taxon>Sporormiaceae</taxon>
        <taxon>Sporormia</taxon>
    </lineage>
</organism>
<evidence type="ECO:0000313" key="2">
    <source>
        <dbReference type="EMBL" id="KAF2751574.1"/>
    </source>
</evidence>
<dbReference type="AlphaFoldDB" id="A0A6A6VP94"/>
<sequence>MIFVRFFVVFCGFLCSLFLAVFCVLCVLSLLVCLPSHAVSWLLLISRGSHSIFPHCLQFLHLPSSHTSQASILSTLQQFREVTVLPSQSSFLFFAELPALALEHLAVCKVNPMDRLKNPKVHI</sequence>
<keyword evidence="1" id="KW-1133">Transmembrane helix</keyword>
<gene>
    <name evidence="2" type="ORF">M011DRAFT_119233</name>
</gene>
<reference evidence="2" key="1">
    <citation type="journal article" date="2020" name="Stud. Mycol.">
        <title>101 Dothideomycetes genomes: a test case for predicting lifestyles and emergence of pathogens.</title>
        <authorList>
            <person name="Haridas S."/>
            <person name="Albert R."/>
            <person name="Binder M."/>
            <person name="Bloem J."/>
            <person name="Labutti K."/>
            <person name="Salamov A."/>
            <person name="Andreopoulos B."/>
            <person name="Baker S."/>
            <person name="Barry K."/>
            <person name="Bills G."/>
            <person name="Bluhm B."/>
            <person name="Cannon C."/>
            <person name="Castanera R."/>
            <person name="Culley D."/>
            <person name="Daum C."/>
            <person name="Ezra D."/>
            <person name="Gonzalez J."/>
            <person name="Henrissat B."/>
            <person name="Kuo A."/>
            <person name="Liang C."/>
            <person name="Lipzen A."/>
            <person name="Lutzoni F."/>
            <person name="Magnuson J."/>
            <person name="Mondo S."/>
            <person name="Nolan M."/>
            <person name="Ohm R."/>
            <person name="Pangilinan J."/>
            <person name="Park H.-J."/>
            <person name="Ramirez L."/>
            <person name="Alfaro M."/>
            <person name="Sun H."/>
            <person name="Tritt A."/>
            <person name="Yoshinaga Y."/>
            <person name="Zwiers L.-H."/>
            <person name="Turgeon B."/>
            <person name="Goodwin S."/>
            <person name="Spatafora J."/>
            <person name="Crous P."/>
            <person name="Grigoriev I."/>
        </authorList>
    </citation>
    <scope>NUCLEOTIDE SEQUENCE</scope>
    <source>
        <strain evidence="2">CBS 119925</strain>
    </source>
</reference>